<feature type="compositionally biased region" description="Acidic residues" evidence="1">
    <location>
        <begin position="360"/>
        <end position="379"/>
    </location>
</feature>
<gene>
    <name evidence="3" type="ORF">IAA84_07800</name>
</gene>
<organism evidence="3 4">
    <name type="scientific">Candidatus Alectryocaccomicrobium excrementavium</name>
    <dbReference type="NCBI Taxonomy" id="2840668"/>
    <lineage>
        <taxon>Bacteria</taxon>
        <taxon>Bacillati</taxon>
        <taxon>Bacillota</taxon>
        <taxon>Clostridia</taxon>
        <taxon>Candidatus Alectryocaccomicrobium</taxon>
    </lineage>
</organism>
<dbReference type="AlphaFoldDB" id="A0A9D1G0L5"/>
<protein>
    <submittedName>
        <fullName evidence="3">Uncharacterized protein</fullName>
    </submittedName>
</protein>
<feature type="compositionally biased region" description="Acidic residues" evidence="1">
    <location>
        <begin position="330"/>
        <end position="339"/>
    </location>
</feature>
<feature type="compositionally biased region" description="Low complexity" evidence="1">
    <location>
        <begin position="521"/>
        <end position="564"/>
    </location>
</feature>
<feature type="compositionally biased region" description="Basic residues" evidence="1">
    <location>
        <begin position="343"/>
        <end position="355"/>
    </location>
</feature>
<feature type="compositionally biased region" description="Acidic residues" evidence="1">
    <location>
        <begin position="181"/>
        <end position="195"/>
    </location>
</feature>
<feature type="region of interest" description="Disordered" evidence="1">
    <location>
        <begin position="489"/>
        <end position="581"/>
    </location>
</feature>
<dbReference type="EMBL" id="DVJN01000156">
    <property type="protein sequence ID" value="HIS92899.1"/>
    <property type="molecule type" value="Genomic_DNA"/>
</dbReference>
<comment type="caution">
    <text evidence="3">The sequence shown here is derived from an EMBL/GenBank/DDBJ whole genome shotgun (WGS) entry which is preliminary data.</text>
</comment>
<feature type="compositionally biased region" description="Low complexity" evidence="1">
    <location>
        <begin position="66"/>
        <end position="82"/>
    </location>
</feature>
<name>A0A9D1G0L5_9FIRM</name>
<reference evidence="3" key="1">
    <citation type="submission" date="2020-10" db="EMBL/GenBank/DDBJ databases">
        <authorList>
            <person name="Gilroy R."/>
        </authorList>
    </citation>
    <scope>NUCLEOTIDE SEQUENCE</scope>
    <source>
        <strain evidence="3">13766</strain>
    </source>
</reference>
<feature type="compositionally biased region" description="Polar residues" evidence="1">
    <location>
        <begin position="273"/>
        <end position="282"/>
    </location>
</feature>
<feature type="compositionally biased region" description="Basic and acidic residues" evidence="1">
    <location>
        <begin position="203"/>
        <end position="215"/>
    </location>
</feature>
<evidence type="ECO:0000256" key="2">
    <source>
        <dbReference type="SAM" id="Phobius"/>
    </source>
</evidence>
<evidence type="ECO:0000256" key="1">
    <source>
        <dbReference type="SAM" id="MobiDB-lite"/>
    </source>
</evidence>
<keyword evidence="2" id="KW-0812">Transmembrane</keyword>
<feature type="compositionally biased region" description="Low complexity" evidence="1">
    <location>
        <begin position="89"/>
        <end position="98"/>
    </location>
</feature>
<dbReference type="Proteomes" id="UP000824140">
    <property type="component" value="Unassembled WGS sequence"/>
</dbReference>
<evidence type="ECO:0000313" key="4">
    <source>
        <dbReference type="Proteomes" id="UP000824140"/>
    </source>
</evidence>
<feature type="region of interest" description="Disordered" evidence="1">
    <location>
        <begin position="34"/>
        <end position="118"/>
    </location>
</feature>
<keyword evidence="2" id="KW-1133">Transmembrane helix</keyword>
<feature type="compositionally biased region" description="Acidic residues" evidence="1">
    <location>
        <begin position="395"/>
        <end position="428"/>
    </location>
</feature>
<feature type="transmembrane region" description="Helical" evidence="2">
    <location>
        <begin position="437"/>
        <end position="458"/>
    </location>
</feature>
<keyword evidence="2" id="KW-0472">Membrane</keyword>
<reference evidence="3" key="2">
    <citation type="journal article" date="2021" name="PeerJ">
        <title>Extensive microbial diversity within the chicken gut microbiome revealed by metagenomics and culture.</title>
        <authorList>
            <person name="Gilroy R."/>
            <person name="Ravi A."/>
            <person name="Getino M."/>
            <person name="Pursley I."/>
            <person name="Horton D.L."/>
            <person name="Alikhan N.F."/>
            <person name="Baker D."/>
            <person name="Gharbi K."/>
            <person name="Hall N."/>
            <person name="Watson M."/>
            <person name="Adriaenssens E.M."/>
            <person name="Foster-Nyarko E."/>
            <person name="Jarju S."/>
            <person name="Secka A."/>
            <person name="Antonio M."/>
            <person name="Oren A."/>
            <person name="Chaudhuri R.R."/>
            <person name="La Ragione R."/>
            <person name="Hildebrand F."/>
            <person name="Pallen M.J."/>
        </authorList>
    </citation>
    <scope>NUCLEOTIDE SEQUENCE</scope>
    <source>
        <strain evidence="3">13766</strain>
    </source>
</reference>
<feature type="region of interest" description="Disordered" evidence="1">
    <location>
        <begin position="173"/>
        <end position="428"/>
    </location>
</feature>
<sequence>MANNTHDEQRMDYYEFKRKHEEWLKTFADVRRNVEDSHQRPAPVPSRQPPEDIAAGSAPTGQESVAGASPEPPAAGATGNAPPEDDLVDVTTAAAGTDAQEDVEETPPDTTPTAPEIPEIFIGEEKFNTAPIEKAAEEFLTGEELGEDEREPNPFDSLFHAVDMVKEKLAAIRRKRHPIEEEIPEEEDGLEDLDDAATIPPRDAWKRRTEKKDAASEPATPPEMPSGDLSQTQKLRQRFGRPETEIPPADVIQDSETAAKSKGGHTMPEQDSKNSAALSQLLSEGMSGPTLSRRERRMIEQKNDSEESPTQVYRPVRETAANAASNITQFDEDDDEEEEIVPRKQKPGKKAKVSRTQREYEDDFDDITNFDDFDDEPEEMPAKRGKPAKKAAFREEDEDDYDDDYEDEGEEDYDEDEDEDYDEDEDDSSIGKRVLNVLKGIFIVILVLALLFVALRLLEGQGIVRLTGLRGVINSISPEAAEWLLPEPEAQQDSGSDDLPSLDNDGFDNSFTDDSANFGPVDGTGTTGVDAGAAAGGNLFPTASPTVAPTSAPTATPTAAPTEVPFDDSQLSADDIFNALP</sequence>
<proteinExistence type="predicted"/>
<evidence type="ECO:0000313" key="3">
    <source>
        <dbReference type="EMBL" id="HIS92899.1"/>
    </source>
</evidence>
<accession>A0A9D1G0L5</accession>